<keyword evidence="2" id="KW-0831">Ubiquinone biosynthesis</keyword>
<evidence type="ECO:0000256" key="2">
    <source>
        <dbReference type="ARBA" id="ARBA00022688"/>
    </source>
</evidence>
<dbReference type="InterPro" id="IPR009078">
    <property type="entry name" value="Ferritin-like_SF"/>
</dbReference>
<keyword evidence="5" id="KW-0408">Iron</keyword>
<keyword evidence="3" id="KW-0479">Metal-binding</keyword>
<dbReference type="Proteomes" id="UP001211907">
    <property type="component" value="Unassembled WGS sequence"/>
</dbReference>
<keyword evidence="8" id="KW-1133">Transmembrane helix</keyword>
<comment type="caution">
    <text evidence="9">The sequence shown here is derived from an EMBL/GenBank/DDBJ whole genome shotgun (WGS) entry which is preliminary data.</text>
</comment>
<evidence type="ECO:0000256" key="6">
    <source>
        <dbReference type="ARBA" id="ARBA00023033"/>
    </source>
</evidence>
<reference evidence="9" key="1">
    <citation type="submission" date="2020-05" db="EMBL/GenBank/DDBJ databases">
        <title>Phylogenomic resolution of chytrid fungi.</title>
        <authorList>
            <person name="Stajich J.E."/>
            <person name="Amses K."/>
            <person name="Simmons R."/>
            <person name="Seto K."/>
            <person name="Myers J."/>
            <person name="Bonds A."/>
            <person name="Quandt C.A."/>
            <person name="Barry K."/>
            <person name="Liu P."/>
            <person name="Grigoriev I."/>
            <person name="Longcore J.E."/>
            <person name="James T.Y."/>
        </authorList>
    </citation>
    <scope>NUCLEOTIDE SEQUENCE</scope>
    <source>
        <strain evidence="9">JEL0513</strain>
    </source>
</reference>
<evidence type="ECO:0000256" key="1">
    <source>
        <dbReference type="ARBA" id="ARBA00004749"/>
    </source>
</evidence>
<dbReference type="GO" id="GO:0008682">
    <property type="term" value="F:3-demethoxyubiquinol 3-hydroxylase activity"/>
    <property type="evidence" value="ECO:0007669"/>
    <property type="project" value="TreeGrafter"/>
</dbReference>
<keyword evidence="8" id="KW-0812">Transmembrane</keyword>
<evidence type="ECO:0000256" key="4">
    <source>
        <dbReference type="ARBA" id="ARBA00023002"/>
    </source>
</evidence>
<dbReference type="AlphaFoldDB" id="A0AAD5SUL0"/>
<evidence type="ECO:0000313" key="10">
    <source>
        <dbReference type="Proteomes" id="UP001211907"/>
    </source>
</evidence>
<evidence type="ECO:0000313" key="9">
    <source>
        <dbReference type="EMBL" id="KAJ3110592.1"/>
    </source>
</evidence>
<gene>
    <name evidence="9" type="ORF">HK100_002989</name>
</gene>
<dbReference type="GO" id="GO:0006744">
    <property type="term" value="P:ubiquinone biosynthetic process"/>
    <property type="evidence" value="ECO:0007669"/>
    <property type="project" value="UniProtKB-KW"/>
</dbReference>
<dbReference type="Pfam" id="PF03232">
    <property type="entry name" value="COQ7"/>
    <property type="match status" value="1"/>
</dbReference>
<keyword evidence="4" id="KW-0560">Oxidoreductase</keyword>
<sequence>MQKAIIQSSRRLFTTNVTQSSSTQTVSNAQLGAIKAMLRVNQAGELAADAIYKGQLAVLPKTATMRPVIEHMWQQEKHHLQILDTLVANNRVRPSIFSPVWYSLGFALGAGTALLVR</sequence>
<name>A0AAD5SUL0_9FUNG</name>
<dbReference type="PANTHER" id="PTHR11237">
    <property type="entry name" value="COENZYME Q10 BIOSYNTHESIS PROTEIN 7"/>
    <property type="match status" value="1"/>
</dbReference>
<dbReference type="InterPro" id="IPR011566">
    <property type="entry name" value="Ubq_synth_Coq7"/>
</dbReference>
<evidence type="ECO:0008006" key="11">
    <source>
        <dbReference type="Google" id="ProtNLM"/>
    </source>
</evidence>
<organism evidence="9 10">
    <name type="scientific">Physocladia obscura</name>
    <dbReference type="NCBI Taxonomy" id="109957"/>
    <lineage>
        <taxon>Eukaryota</taxon>
        <taxon>Fungi</taxon>
        <taxon>Fungi incertae sedis</taxon>
        <taxon>Chytridiomycota</taxon>
        <taxon>Chytridiomycota incertae sedis</taxon>
        <taxon>Chytridiomycetes</taxon>
        <taxon>Chytridiales</taxon>
        <taxon>Chytriomycetaceae</taxon>
        <taxon>Physocladia</taxon>
    </lineage>
</organism>
<evidence type="ECO:0000256" key="5">
    <source>
        <dbReference type="ARBA" id="ARBA00023004"/>
    </source>
</evidence>
<comment type="pathway">
    <text evidence="1">Cofactor biosynthesis; ubiquinone biosynthesis.</text>
</comment>
<feature type="transmembrane region" description="Helical" evidence="8">
    <location>
        <begin position="96"/>
        <end position="116"/>
    </location>
</feature>
<evidence type="ECO:0000256" key="3">
    <source>
        <dbReference type="ARBA" id="ARBA00022723"/>
    </source>
</evidence>
<dbReference type="PANTHER" id="PTHR11237:SF4">
    <property type="entry name" value="5-DEMETHOXYUBIQUINONE HYDROXYLASE, MITOCHONDRIAL"/>
    <property type="match status" value="1"/>
</dbReference>
<keyword evidence="10" id="KW-1185">Reference proteome</keyword>
<accession>A0AAD5SUL0</accession>
<evidence type="ECO:0000256" key="8">
    <source>
        <dbReference type="SAM" id="Phobius"/>
    </source>
</evidence>
<protein>
    <recommendedName>
        <fullName evidence="11">Ubiquinone biosynthesis protein COQ7</fullName>
    </recommendedName>
</protein>
<dbReference type="SUPFAM" id="SSF47240">
    <property type="entry name" value="Ferritin-like"/>
    <property type="match status" value="1"/>
</dbReference>
<dbReference type="GO" id="GO:0005743">
    <property type="term" value="C:mitochondrial inner membrane"/>
    <property type="evidence" value="ECO:0007669"/>
    <property type="project" value="TreeGrafter"/>
</dbReference>
<keyword evidence="7 8" id="KW-0472">Membrane</keyword>
<proteinExistence type="predicted"/>
<dbReference type="GO" id="GO:0046872">
    <property type="term" value="F:metal ion binding"/>
    <property type="evidence" value="ECO:0007669"/>
    <property type="project" value="UniProtKB-KW"/>
</dbReference>
<dbReference type="EMBL" id="JADGJH010001712">
    <property type="protein sequence ID" value="KAJ3110592.1"/>
    <property type="molecule type" value="Genomic_DNA"/>
</dbReference>
<keyword evidence="6" id="KW-0503">Monooxygenase</keyword>
<evidence type="ECO:0000256" key="7">
    <source>
        <dbReference type="ARBA" id="ARBA00023136"/>
    </source>
</evidence>